<dbReference type="Proteomes" id="UP000663834">
    <property type="component" value="Unassembled WGS sequence"/>
</dbReference>
<feature type="non-terminal residue" evidence="1">
    <location>
        <position position="1"/>
    </location>
</feature>
<accession>A0A815GZ35</accession>
<dbReference type="AlphaFoldDB" id="A0A815GZ35"/>
<name>A0A815GZ35_9BILA</name>
<sequence length="38" mass="3864">SCTTAVPSAIDNNTASASSQMRIVSQTSVKGVKRIPGT</sequence>
<evidence type="ECO:0000313" key="2">
    <source>
        <dbReference type="EMBL" id="CAF5174655.1"/>
    </source>
</evidence>
<gene>
    <name evidence="1" type="ORF">KQP761_LOCUS7037</name>
    <name evidence="2" type="ORF">SMN809_LOCUS67047</name>
</gene>
<dbReference type="EMBL" id="CAJNOW010002267">
    <property type="protein sequence ID" value="CAF1347018.1"/>
    <property type="molecule type" value="Genomic_DNA"/>
</dbReference>
<dbReference type="EMBL" id="CAJOBI010314581">
    <property type="protein sequence ID" value="CAF5174655.1"/>
    <property type="molecule type" value="Genomic_DNA"/>
</dbReference>
<evidence type="ECO:0000313" key="1">
    <source>
        <dbReference type="EMBL" id="CAF1347018.1"/>
    </source>
</evidence>
<evidence type="ECO:0000313" key="3">
    <source>
        <dbReference type="Proteomes" id="UP000663834"/>
    </source>
</evidence>
<reference evidence="1" key="1">
    <citation type="submission" date="2021-02" db="EMBL/GenBank/DDBJ databases">
        <authorList>
            <person name="Nowell W R."/>
        </authorList>
    </citation>
    <scope>NUCLEOTIDE SEQUENCE</scope>
</reference>
<dbReference type="Proteomes" id="UP000676336">
    <property type="component" value="Unassembled WGS sequence"/>
</dbReference>
<organism evidence="1 3">
    <name type="scientific">Rotaria magnacalcarata</name>
    <dbReference type="NCBI Taxonomy" id="392030"/>
    <lineage>
        <taxon>Eukaryota</taxon>
        <taxon>Metazoa</taxon>
        <taxon>Spiralia</taxon>
        <taxon>Gnathifera</taxon>
        <taxon>Rotifera</taxon>
        <taxon>Eurotatoria</taxon>
        <taxon>Bdelloidea</taxon>
        <taxon>Philodinida</taxon>
        <taxon>Philodinidae</taxon>
        <taxon>Rotaria</taxon>
    </lineage>
</organism>
<protein>
    <submittedName>
        <fullName evidence="1">Uncharacterized protein</fullName>
    </submittedName>
</protein>
<proteinExistence type="predicted"/>
<comment type="caution">
    <text evidence="1">The sequence shown here is derived from an EMBL/GenBank/DDBJ whole genome shotgun (WGS) entry which is preliminary data.</text>
</comment>